<feature type="compositionally biased region" description="Basic and acidic residues" evidence="2">
    <location>
        <begin position="331"/>
        <end position="354"/>
    </location>
</feature>
<keyword evidence="5" id="KW-1185">Reference proteome</keyword>
<evidence type="ECO:0000256" key="2">
    <source>
        <dbReference type="SAM" id="MobiDB-lite"/>
    </source>
</evidence>
<feature type="compositionally biased region" description="Polar residues" evidence="2">
    <location>
        <begin position="498"/>
        <end position="512"/>
    </location>
</feature>
<evidence type="ECO:0000313" key="4">
    <source>
        <dbReference type="EnsemblMetazoa" id="SMAR000699-PA"/>
    </source>
</evidence>
<evidence type="ECO:0000313" key="5">
    <source>
        <dbReference type="Proteomes" id="UP000014500"/>
    </source>
</evidence>
<dbReference type="SMART" id="SM01203">
    <property type="entry name" value="DUF3585"/>
    <property type="match status" value="1"/>
</dbReference>
<reference evidence="5" key="1">
    <citation type="submission" date="2011-05" db="EMBL/GenBank/DDBJ databases">
        <authorList>
            <person name="Richards S.R."/>
            <person name="Qu J."/>
            <person name="Jiang H."/>
            <person name="Jhangiani S.N."/>
            <person name="Agravi P."/>
            <person name="Goodspeed R."/>
            <person name="Gross S."/>
            <person name="Mandapat C."/>
            <person name="Jackson L."/>
            <person name="Mathew T."/>
            <person name="Pu L."/>
            <person name="Thornton R."/>
            <person name="Saada N."/>
            <person name="Wilczek-Boney K.B."/>
            <person name="Lee S."/>
            <person name="Kovar C."/>
            <person name="Wu Y."/>
            <person name="Scherer S.E."/>
            <person name="Worley K.C."/>
            <person name="Muzny D.M."/>
            <person name="Gibbs R."/>
        </authorList>
    </citation>
    <scope>NUCLEOTIDE SEQUENCE</scope>
    <source>
        <strain evidence="5">Brora</strain>
    </source>
</reference>
<feature type="region of interest" description="Disordered" evidence="2">
    <location>
        <begin position="122"/>
        <end position="148"/>
    </location>
</feature>
<dbReference type="PROSITE" id="PS51848">
    <property type="entry name" value="BMERB"/>
    <property type="match status" value="1"/>
</dbReference>
<feature type="domain" description="BMERB" evidence="3">
    <location>
        <begin position="680"/>
        <end position="837"/>
    </location>
</feature>
<dbReference type="HOGENOM" id="CLU_337507_0_0_1"/>
<dbReference type="InterPro" id="IPR050540">
    <property type="entry name" value="F-actin_Monoox_Mical"/>
</dbReference>
<dbReference type="EnsemblMetazoa" id="SMAR000699-RA">
    <property type="protein sequence ID" value="SMAR000699-PA"/>
    <property type="gene ID" value="SMAR000699"/>
</dbReference>
<reference evidence="4" key="2">
    <citation type="submission" date="2015-02" db="UniProtKB">
        <authorList>
            <consortium name="EnsemblMetazoa"/>
        </authorList>
    </citation>
    <scope>IDENTIFICATION</scope>
</reference>
<feature type="compositionally biased region" description="Polar residues" evidence="2">
    <location>
        <begin position="224"/>
        <end position="234"/>
    </location>
</feature>
<feature type="compositionally biased region" description="Basic and acidic residues" evidence="2">
    <location>
        <begin position="549"/>
        <end position="558"/>
    </location>
</feature>
<dbReference type="STRING" id="126957.T1IIJ9"/>
<feature type="compositionally biased region" description="Basic and acidic residues" evidence="2">
    <location>
        <begin position="626"/>
        <end position="635"/>
    </location>
</feature>
<feature type="region of interest" description="Disordered" evidence="2">
    <location>
        <begin position="222"/>
        <end position="270"/>
    </location>
</feature>
<dbReference type="EMBL" id="JH430177">
    <property type="status" value="NOT_ANNOTATED_CDS"/>
    <property type="molecule type" value="Genomic_DNA"/>
</dbReference>
<dbReference type="AlphaFoldDB" id="T1IIJ9"/>
<keyword evidence="1" id="KW-0175">Coiled coil</keyword>
<accession>T1IIJ9</accession>
<dbReference type="eggNOG" id="ENOG502QWQX">
    <property type="taxonomic scope" value="Eukaryota"/>
</dbReference>
<protein>
    <recommendedName>
        <fullName evidence="3">BMERB domain-containing protein</fullName>
    </recommendedName>
</protein>
<proteinExistence type="predicted"/>
<dbReference type="PANTHER" id="PTHR23167">
    <property type="entry name" value="CALPONIN HOMOLOGY DOMAIN-CONTAINING PROTEIN DDB_G0272472-RELATED"/>
    <property type="match status" value="1"/>
</dbReference>
<evidence type="ECO:0000259" key="3">
    <source>
        <dbReference type="PROSITE" id="PS51848"/>
    </source>
</evidence>
<organism evidence="4 5">
    <name type="scientific">Strigamia maritima</name>
    <name type="common">European centipede</name>
    <name type="synonym">Geophilus maritimus</name>
    <dbReference type="NCBI Taxonomy" id="126957"/>
    <lineage>
        <taxon>Eukaryota</taxon>
        <taxon>Metazoa</taxon>
        <taxon>Ecdysozoa</taxon>
        <taxon>Arthropoda</taxon>
        <taxon>Myriapoda</taxon>
        <taxon>Chilopoda</taxon>
        <taxon>Pleurostigmophora</taxon>
        <taxon>Geophilomorpha</taxon>
        <taxon>Linotaeniidae</taxon>
        <taxon>Strigamia</taxon>
    </lineage>
</organism>
<dbReference type="PhylomeDB" id="T1IIJ9"/>
<dbReference type="PANTHER" id="PTHR23167:SF84">
    <property type="entry name" value="ALPHA ACTININ 3-RELATED"/>
    <property type="match status" value="1"/>
</dbReference>
<feature type="coiled-coil region" evidence="1">
    <location>
        <begin position="693"/>
        <end position="723"/>
    </location>
</feature>
<dbReference type="InterPro" id="IPR022735">
    <property type="entry name" value="bMERB_dom"/>
</dbReference>
<feature type="compositionally biased region" description="Polar residues" evidence="2">
    <location>
        <begin position="638"/>
        <end position="659"/>
    </location>
</feature>
<evidence type="ECO:0000256" key="1">
    <source>
        <dbReference type="SAM" id="Coils"/>
    </source>
</evidence>
<sequence>MAANRVARLTSPTDTWQPLRIRQSVEIRDLKLSSSVAEARMKFMQDEVSPDIKNLKTNNFFNTKDNEIKSRANLAVDEEKSVSDILVDKEEKPIELTSAMHDLPPLAPAPLALPEEALIPIPSPRMRRKNSSTSEQDLEKTKESESEVMSDDIFLTPMSSPLVNLRHGKLPESTTDGSSLEKSGVKIKPLAAVRQSKSLEAGADGMMPSRTGMVIFDMPVIPSPVNTKTISPRTVRSPVKSRTAEDVTSSRESSPQPPPKPKRLSAAVEASSVVVGDTVVPAPRKRTSKWIESNKLPENKGILGKIVISSPKLPEIKGIPGKIAVSSPKPPEIKGVPEAKTDFSPKLSEIKGFPEDIVDSPPKKVPPPRPELPAFLKTLPRVKSTLPSVTVEEEYPDDLNPFNDEGSDAAQSENASFKSCEDRKSLNPFDSDEDVEVSAAQISSPKVEKGNVGQLEAPAGSNPFDSEDDDESNADLDSSLKEDKPTPLPRKSLDSRSTDVSPASSVSRQTGQKYRGSYSADTSPAGSIGKASGSKFSFNSPKSTNSDTSGRRTSRDSGLDISPTGSISRGIRKKRIAPLPPGTPLVSSPVITHRPSPRSVKKSPAPPPPPPLFRKSLVSPISDTEVNEKTLKELDNLTLKSSGSDTAGNDGLSSPSPCQESKKPMNTFGYWKKKKPAPPVPIPPKRQITKLPMDEILKELKTIEEKQLEMERKGVELEKAIREENLQGHEDVVDGEESELVLQLFELVNQKNTLFRRQVELVYLRRQQRLEEEHAELEYQIRCLMGKPETIKTDEDRELEEELIVRLVEVVRQRSEVIESIETDRLREAVEDQSIQNQMTLRQG</sequence>
<dbReference type="Proteomes" id="UP000014500">
    <property type="component" value="Unassembled WGS sequence"/>
</dbReference>
<name>T1IIJ9_STRMM</name>
<dbReference type="Pfam" id="PF12130">
    <property type="entry name" value="bMERB_dom"/>
    <property type="match status" value="1"/>
</dbReference>
<feature type="region of interest" description="Disordered" evidence="2">
    <location>
        <begin position="319"/>
        <end position="686"/>
    </location>
</feature>
<feature type="compositionally biased region" description="Basic and acidic residues" evidence="2">
    <location>
        <begin position="478"/>
        <end position="497"/>
    </location>
</feature>
<feature type="compositionally biased region" description="Acidic residues" evidence="2">
    <location>
        <begin position="465"/>
        <end position="474"/>
    </location>
</feature>